<dbReference type="RefSeq" id="WP_083683832.1">
    <property type="nucleotide sequence ID" value="NZ_CP016076.1"/>
</dbReference>
<evidence type="ECO:0000256" key="9">
    <source>
        <dbReference type="SAM" id="Phobius"/>
    </source>
</evidence>
<comment type="similarity">
    <text evidence="2">Belongs to the binding-protein-dependent transport system permease family. FecCD subfamily.</text>
</comment>
<sequence>MTSTTRDSSAEGGSPGTSETPSTSETPDSEVPSSADASASQQAAGPVTTSSAASAEVPRHTGRRRLVRGGLLVLLSGGLLAVCVVAAGVGQVRVPPAEVLGSLLHWLGIELGPLPAHPQGQSALWNVRFPRVLLGVLVGAALGCAGAVMQGVFGNPLAEPSVIGVSSGAAVGAFTVIVFGLTTFGNATMAVAAFIGGLLTTLLVYSLSRTEGRTDVVTMILTGISVNALAGAVIGFFTFLADDDVRTAMAFWNLGSLNRALWPAVWVVACCVALGLSVSFRHARRLDLLALGERSARHLGVDVERLRLRLVITAALLTAAGVAFTGVIGFVGLVVPHVIRLIAGPGHRLLLPASALGGALVVVAADLLARNLIEHQELPLGVLTALVGGPFFLWLIRRTRSRPGGWA</sequence>
<dbReference type="GO" id="GO:0033214">
    <property type="term" value="P:siderophore-iron import into cell"/>
    <property type="evidence" value="ECO:0007669"/>
    <property type="project" value="TreeGrafter"/>
</dbReference>
<keyword evidence="7 9" id="KW-0472">Membrane</keyword>
<feature type="transmembrane region" description="Helical" evidence="9">
    <location>
        <begin position="69"/>
        <end position="90"/>
    </location>
</feature>
<evidence type="ECO:0000256" key="1">
    <source>
        <dbReference type="ARBA" id="ARBA00004651"/>
    </source>
</evidence>
<accession>A0AAC9LHL0</accession>
<feature type="transmembrane region" description="Helical" evidence="9">
    <location>
        <begin position="378"/>
        <end position="396"/>
    </location>
</feature>
<dbReference type="GO" id="GO:0022857">
    <property type="term" value="F:transmembrane transporter activity"/>
    <property type="evidence" value="ECO:0007669"/>
    <property type="project" value="InterPro"/>
</dbReference>
<dbReference type="GO" id="GO:0005886">
    <property type="term" value="C:plasma membrane"/>
    <property type="evidence" value="ECO:0007669"/>
    <property type="project" value="UniProtKB-SubCell"/>
</dbReference>
<keyword evidence="3" id="KW-0813">Transport</keyword>
<keyword evidence="4" id="KW-1003">Cell membrane</keyword>
<evidence type="ECO:0000313" key="11">
    <source>
        <dbReference type="Proteomes" id="UP000185511"/>
    </source>
</evidence>
<dbReference type="InterPro" id="IPR000522">
    <property type="entry name" value="ABC_transptr_permease_BtuC"/>
</dbReference>
<feature type="transmembrane region" description="Helical" evidence="9">
    <location>
        <begin position="219"/>
        <end position="240"/>
    </location>
</feature>
<comment type="subcellular location">
    <subcellularLocation>
        <location evidence="1">Cell membrane</location>
        <topology evidence="1">Multi-pass membrane protein</topology>
    </subcellularLocation>
</comment>
<dbReference type="AlphaFoldDB" id="A0AAC9LHL0"/>
<keyword evidence="5 9" id="KW-0812">Transmembrane</keyword>
<feature type="transmembrane region" description="Helical" evidence="9">
    <location>
        <begin position="132"/>
        <end position="149"/>
    </location>
</feature>
<evidence type="ECO:0000256" key="6">
    <source>
        <dbReference type="ARBA" id="ARBA00022989"/>
    </source>
</evidence>
<dbReference type="InterPro" id="IPR037294">
    <property type="entry name" value="ABC_BtuC-like"/>
</dbReference>
<protein>
    <submittedName>
        <fullName evidence="10">ABC-type Fe3+-siderophore transport system, permease component</fullName>
    </submittedName>
</protein>
<name>A0AAC9LHL0_9PSEU</name>
<evidence type="ECO:0000256" key="3">
    <source>
        <dbReference type="ARBA" id="ARBA00022448"/>
    </source>
</evidence>
<organism evidence="10 11">
    <name type="scientific">Actinoalloteichus fjordicus</name>
    <dbReference type="NCBI Taxonomy" id="1612552"/>
    <lineage>
        <taxon>Bacteria</taxon>
        <taxon>Bacillati</taxon>
        <taxon>Actinomycetota</taxon>
        <taxon>Actinomycetes</taxon>
        <taxon>Pseudonocardiales</taxon>
        <taxon>Pseudonocardiaceae</taxon>
        <taxon>Actinoalloteichus</taxon>
    </lineage>
</organism>
<dbReference type="PANTHER" id="PTHR30472:SF25">
    <property type="entry name" value="ABC TRANSPORTER PERMEASE PROTEIN MJ0876-RELATED"/>
    <property type="match status" value="1"/>
</dbReference>
<evidence type="ECO:0000256" key="7">
    <source>
        <dbReference type="ARBA" id="ARBA00023136"/>
    </source>
</evidence>
<dbReference type="FunFam" id="1.10.3470.10:FF:000001">
    <property type="entry name" value="Vitamin B12 ABC transporter permease BtuC"/>
    <property type="match status" value="1"/>
</dbReference>
<feature type="transmembrane region" description="Helical" evidence="9">
    <location>
        <begin position="161"/>
        <end position="181"/>
    </location>
</feature>
<dbReference type="CDD" id="cd06550">
    <property type="entry name" value="TM_ABC_iron-siderophores_like"/>
    <property type="match status" value="1"/>
</dbReference>
<dbReference type="Pfam" id="PF01032">
    <property type="entry name" value="FecCD"/>
    <property type="match status" value="1"/>
</dbReference>
<dbReference type="KEGG" id="acad:UA74_29730"/>
<evidence type="ECO:0000256" key="4">
    <source>
        <dbReference type="ARBA" id="ARBA00022475"/>
    </source>
</evidence>
<gene>
    <name evidence="10" type="ORF">UA74_29730</name>
</gene>
<evidence type="ECO:0000256" key="8">
    <source>
        <dbReference type="SAM" id="MobiDB-lite"/>
    </source>
</evidence>
<dbReference type="EMBL" id="CP016076">
    <property type="protein sequence ID" value="APU17938.1"/>
    <property type="molecule type" value="Genomic_DNA"/>
</dbReference>
<feature type="transmembrane region" description="Helical" evidence="9">
    <location>
        <begin position="349"/>
        <end position="369"/>
    </location>
</feature>
<evidence type="ECO:0000256" key="2">
    <source>
        <dbReference type="ARBA" id="ARBA00007935"/>
    </source>
</evidence>
<dbReference type="PANTHER" id="PTHR30472">
    <property type="entry name" value="FERRIC ENTEROBACTIN TRANSPORT SYSTEM PERMEASE PROTEIN"/>
    <property type="match status" value="1"/>
</dbReference>
<feature type="transmembrane region" description="Helical" evidence="9">
    <location>
        <begin position="260"/>
        <end position="280"/>
    </location>
</feature>
<feature type="region of interest" description="Disordered" evidence="8">
    <location>
        <begin position="1"/>
        <end position="60"/>
    </location>
</feature>
<evidence type="ECO:0000256" key="5">
    <source>
        <dbReference type="ARBA" id="ARBA00022692"/>
    </source>
</evidence>
<proteinExistence type="inferred from homology"/>
<reference evidence="11" key="1">
    <citation type="submission" date="2016-06" db="EMBL/GenBank/DDBJ databases">
        <title>Complete genome sequence of Actinoalloteichus fjordicus DSM 46855 (=ADI127-17), type strain of the new species Actinoalloteichus fjordicus.</title>
        <authorList>
            <person name="Ruckert C."/>
            <person name="Nouioui I."/>
            <person name="Willmese J."/>
            <person name="van Wezel G."/>
            <person name="Klenk H.-P."/>
            <person name="Kalinowski J."/>
            <person name="Zotchev S.B."/>
        </authorList>
    </citation>
    <scope>NUCLEOTIDE SEQUENCE [LARGE SCALE GENOMIC DNA]</scope>
    <source>
        <strain evidence="11">ADI127-7</strain>
    </source>
</reference>
<dbReference type="Gene3D" id="1.10.3470.10">
    <property type="entry name" value="ABC transporter involved in vitamin B12 uptake, BtuC"/>
    <property type="match status" value="1"/>
</dbReference>
<dbReference type="Proteomes" id="UP000185511">
    <property type="component" value="Chromosome"/>
</dbReference>
<evidence type="ECO:0000313" key="10">
    <source>
        <dbReference type="EMBL" id="APU17938.1"/>
    </source>
</evidence>
<feature type="transmembrane region" description="Helical" evidence="9">
    <location>
        <begin position="310"/>
        <end position="343"/>
    </location>
</feature>
<keyword evidence="6 9" id="KW-1133">Transmembrane helix</keyword>
<keyword evidence="11" id="KW-1185">Reference proteome</keyword>
<feature type="transmembrane region" description="Helical" evidence="9">
    <location>
        <begin position="187"/>
        <end position="207"/>
    </location>
</feature>
<feature type="compositionally biased region" description="Low complexity" evidence="8">
    <location>
        <begin position="16"/>
        <end position="44"/>
    </location>
</feature>
<dbReference type="SUPFAM" id="SSF81345">
    <property type="entry name" value="ABC transporter involved in vitamin B12 uptake, BtuC"/>
    <property type="match status" value="1"/>
</dbReference>